<dbReference type="PANTHER" id="PTHR31399:SF0">
    <property type="entry name" value="DNA-DIRECTED PRIMASE_POLYMERASE PROTEIN"/>
    <property type="match status" value="1"/>
</dbReference>
<keyword evidence="6" id="KW-1185">Reference proteome</keyword>
<dbReference type="EC" id="2.7.7.102" evidence="3"/>
<protein>
    <recommendedName>
        <fullName evidence="1">DNA-directed primase/polymerase protein</fullName>
        <ecNumber evidence="3">2.7.7.102</ecNumber>
    </recommendedName>
</protein>
<accession>A0A6A1WP59</accession>
<dbReference type="GO" id="GO:0003682">
    <property type="term" value="F:chromatin binding"/>
    <property type="evidence" value="ECO:0007669"/>
    <property type="project" value="TreeGrafter"/>
</dbReference>
<dbReference type="Proteomes" id="UP000516437">
    <property type="component" value="Chromosome 1"/>
</dbReference>
<dbReference type="InterPro" id="IPR044917">
    <property type="entry name" value="PRIMPOL"/>
</dbReference>
<gene>
    <name evidence="5" type="ORF">CJ030_MR1G020563</name>
</gene>
<evidence type="ECO:0000313" key="5">
    <source>
        <dbReference type="EMBL" id="KAB1226346.1"/>
    </source>
</evidence>
<dbReference type="GO" id="GO:0005759">
    <property type="term" value="C:mitochondrial matrix"/>
    <property type="evidence" value="ECO:0007669"/>
    <property type="project" value="TreeGrafter"/>
</dbReference>
<dbReference type="GO" id="GO:0006264">
    <property type="term" value="P:mitochondrial DNA replication"/>
    <property type="evidence" value="ECO:0007669"/>
    <property type="project" value="TreeGrafter"/>
</dbReference>
<evidence type="ECO:0000256" key="2">
    <source>
        <dbReference type="ARBA" id="ARBA00044677"/>
    </source>
</evidence>
<sequence>MCEEDMFMASLISNLDDDCEKLLVCKMELNCVKTLQFEMKLNHIFATCCVALQEQALNACPSDFTATYFLGKSPFPDLDKFVESIASIGNIINADL</sequence>
<dbReference type="AlphaFoldDB" id="A0A6A1WP59"/>
<dbReference type="GO" id="GO:0005634">
    <property type="term" value="C:nucleus"/>
    <property type="evidence" value="ECO:0007669"/>
    <property type="project" value="TreeGrafter"/>
</dbReference>
<comment type="catalytic activity">
    <reaction evidence="2">
        <text>ssDNA + n NTP = ssDNA/pppN(pN)n-1 hybrid + (n-1) diphosphate.</text>
        <dbReference type="EC" id="2.7.7.102"/>
    </reaction>
</comment>
<dbReference type="GO" id="GO:0003887">
    <property type="term" value="F:DNA-directed DNA polymerase activity"/>
    <property type="evidence" value="ECO:0007669"/>
    <property type="project" value="UniProtKB-EC"/>
</dbReference>
<name>A0A6A1WP59_9ROSI</name>
<evidence type="ECO:0000256" key="1">
    <source>
        <dbReference type="ARBA" id="ARBA00026139"/>
    </source>
</evidence>
<proteinExistence type="predicted"/>
<reference evidence="5 6" key="1">
    <citation type="journal article" date="2019" name="Plant Biotechnol. J.">
        <title>The red bayberry genome and genetic basis of sex determination.</title>
        <authorList>
            <person name="Jia H.M."/>
            <person name="Jia H.J."/>
            <person name="Cai Q.L."/>
            <person name="Wang Y."/>
            <person name="Zhao H.B."/>
            <person name="Yang W.F."/>
            <person name="Wang G.Y."/>
            <person name="Li Y.H."/>
            <person name="Zhan D.L."/>
            <person name="Shen Y.T."/>
            <person name="Niu Q.F."/>
            <person name="Chang L."/>
            <person name="Qiu J."/>
            <person name="Zhao L."/>
            <person name="Xie H.B."/>
            <person name="Fu W.Y."/>
            <person name="Jin J."/>
            <person name="Li X.W."/>
            <person name="Jiao Y."/>
            <person name="Zhou C.C."/>
            <person name="Tu T."/>
            <person name="Chai C.Y."/>
            <person name="Gao J.L."/>
            <person name="Fan L.J."/>
            <person name="van de Weg E."/>
            <person name="Wang J.Y."/>
            <person name="Gao Z.S."/>
        </authorList>
    </citation>
    <scope>NUCLEOTIDE SEQUENCE [LARGE SCALE GENOMIC DNA]</scope>
    <source>
        <tissue evidence="5">Leaves</tissue>
    </source>
</reference>
<dbReference type="GO" id="GO:0009411">
    <property type="term" value="P:response to UV"/>
    <property type="evidence" value="ECO:0007669"/>
    <property type="project" value="TreeGrafter"/>
</dbReference>
<comment type="catalytic activity">
    <reaction evidence="4">
        <text>DNA(n) + a 2'-deoxyribonucleoside 5'-triphosphate = DNA(n+1) + diphosphate</text>
        <dbReference type="Rhea" id="RHEA:22508"/>
        <dbReference type="Rhea" id="RHEA-COMP:17339"/>
        <dbReference type="Rhea" id="RHEA-COMP:17340"/>
        <dbReference type="ChEBI" id="CHEBI:33019"/>
        <dbReference type="ChEBI" id="CHEBI:61560"/>
        <dbReference type="ChEBI" id="CHEBI:173112"/>
        <dbReference type="EC" id="2.7.7.7"/>
    </reaction>
    <physiologicalReaction direction="left-to-right" evidence="4">
        <dbReference type="Rhea" id="RHEA:22509"/>
    </physiologicalReaction>
</comment>
<evidence type="ECO:0000256" key="3">
    <source>
        <dbReference type="ARBA" id="ARBA00044768"/>
    </source>
</evidence>
<comment type="caution">
    <text evidence="5">The sequence shown here is derived from an EMBL/GenBank/DDBJ whole genome shotgun (WGS) entry which is preliminary data.</text>
</comment>
<dbReference type="OrthoDB" id="1728277at2759"/>
<evidence type="ECO:0000256" key="4">
    <source>
        <dbReference type="ARBA" id="ARBA00047303"/>
    </source>
</evidence>
<organism evidence="5 6">
    <name type="scientific">Morella rubra</name>
    <name type="common">Chinese bayberry</name>
    <dbReference type="NCBI Taxonomy" id="262757"/>
    <lineage>
        <taxon>Eukaryota</taxon>
        <taxon>Viridiplantae</taxon>
        <taxon>Streptophyta</taxon>
        <taxon>Embryophyta</taxon>
        <taxon>Tracheophyta</taxon>
        <taxon>Spermatophyta</taxon>
        <taxon>Magnoliopsida</taxon>
        <taxon>eudicotyledons</taxon>
        <taxon>Gunneridae</taxon>
        <taxon>Pentapetalae</taxon>
        <taxon>rosids</taxon>
        <taxon>fabids</taxon>
        <taxon>Fagales</taxon>
        <taxon>Myricaceae</taxon>
        <taxon>Morella</taxon>
    </lineage>
</organism>
<dbReference type="PANTHER" id="PTHR31399">
    <property type="entry name" value="DNA-DIRECTED PRIMASE / POLYMERASE PROTEIN"/>
    <property type="match status" value="1"/>
</dbReference>
<dbReference type="GO" id="GO:0042276">
    <property type="term" value="P:error-prone translesion synthesis"/>
    <property type="evidence" value="ECO:0007669"/>
    <property type="project" value="InterPro"/>
</dbReference>
<dbReference type="EMBL" id="RXIC02000019">
    <property type="protein sequence ID" value="KAB1226346.1"/>
    <property type="molecule type" value="Genomic_DNA"/>
</dbReference>
<dbReference type="GO" id="GO:0031297">
    <property type="term" value="P:replication fork processing"/>
    <property type="evidence" value="ECO:0007669"/>
    <property type="project" value="TreeGrafter"/>
</dbReference>
<evidence type="ECO:0000313" key="6">
    <source>
        <dbReference type="Proteomes" id="UP000516437"/>
    </source>
</evidence>